<dbReference type="EMBL" id="VAFM01000002">
    <property type="protein sequence ID" value="TKW60494.1"/>
    <property type="molecule type" value="Genomic_DNA"/>
</dbReference>
<accession>A0A6N4R864</accession>
<gene>
    <name evidence="1" type="ORF">DI628_06215</name>
</gene>
<dbReference type="AlphaFoldDB" id="A0A6N4R864"/>
<organism evidence="1 2">
    <name type="scientific">Blastochloris viridis</name>
    <name type="common">Rhodopseudomonas viridis</name>
    <dbReference type="NCBI Taxonomy" id="1079"/>
    <lineage>
        <taxon>Bacteria</taxon>
        <taxon>Pseudomonadati</taxon>
        <taxon>Pseudomonadota</taxon>
        <taxon>Alphaproteobacteria</taxon>
        <taxon>Hyphomicrobiales</taxon>
        <taxon>Blastochloridaceae</taxon>
        <taxon>Blastochloris</taxon>
    </lineage>
</organism>
<proteinExistence type="predicted"/>
<evidence type="ECO:0000313" key="2">
    <source>
        <dbReference type="Proteomes" id="UP000320948"/>
    </source>
</evidence>
<sequence>MLHTPNIMAISAGHSSTTNWISRTETRRFFDPNSKNGHLIKPPLRHRLKKLFEAAGEPRRIIFDNVPALSFDQKAPYTHQAYHILLVFEGRFLDFTVRDKRPGIVTVLKIDVMTTRSWSTRYTA</sequence>
<name>A0A6N4R864_BLAVI</name>
<evidence type="ECO:0000313" key="1">
    <source>
        <dbReference type="EMBL" id="TKW60494.1"/>
    </source>
</evidence>
<reference evidence="1 2" key="1">
    <citation type="journal article" date="2017" name="Nat. Commun.">
        <title>In situ click chemistry generation of cyclooxygenase-2 inhibitors.</title>
        <authorList>
            <person name="Bhardwaj A."/>
            <person name="Kaur J."/>
            <person name="Wuest M."/>
            <person name="Wuest F."/>
        </authorList>
    </citation>
    <scope>NUCLEOTIDE SEQUENCE [LARGE SCALE GENOMIC DNA]</scope>
    <source>
        <strain evidence="1">S2_018_000_R2_106</strain>
    </source>
</reference>
<protein>
    <submittedName>
        <fullName evidence="1">Uncharacterized protein</fullName>
    </submittedName>
</protein>
<comment type="caution">
    <text evidence="1">The sequence shown here is derived from an EMBL/GenBank/DDBJ whole genome shotgun (WGS) entry which is preliminary data.</text>
</comment>
<dbReference type="Proteomes" id="UP000320948">
    <property type="component" value="Unassembled WGS sequence"/>
</dbReference>